<gene>
    <name evidence="2" type="ORF">QYE76_053520</name>
</gene>
<evidence type="ECO:0000259" key="1">
    <source>
        <dbReference type="Pfam" id="PF13966"/>
    </source>
</evidence>
<evidence type="ECO:0000313" key="2">
    <source>
        <dbReference type="EMBL" id="KAK1665361.1"/>
    </source>
</evidence>
<dbReference type="Proteomes" id="UP001231189">
    <property type="component" value="Unassembled WGS sequence"/>
</dbReference>
<reference evidence="2" key="1">
    <citation type="submission" date="2023-07" db="EMBL/GenBank/DDBJ databases">
        <title>A chromosome-level genome assembly of Lolium multiflorum.</title>
        <authorList>
            <person name="Chen Y."/>
            <person name="Copetti D."/>
            <person name="Kolliker R."/>
            <person name="Studer B."/>
        </authorList>
    </citation>
    <scope>NUCLEOTIDE SEQUENCE</scope>
    <source>
        <strain evidence="2">02402/16</strain>
        <tissue evidence="2">Leaf</tissue>
    </source>
</reference>
<name>A0AAD8SXE1_LOLMU</name>
<proteinExistence type="predicted"/>
<sequence>MASPGSGCAIVGRTESCSGGGVLPPMGHPRWCHLDPEREDSFVWRWSADRNFSARSAYAAFFAGTTVAPVASEIWRSRAPYSCKFFAWLVSVTDVGRRIGSRGVACAAGGLPLCDQEQETLQHLLLGCVVAREVWAWALTRWNRLEWMPGAGSEIVHWWTSLHCPVPCAGTCGRRSSLFSGVSGGIGMTWCSMAPPRRWRPFGIGLGRSFKGGV</sequence>
<dbReference type="EMBL" id="JAUUTY010000003">
    <property type="protein sequence ID" value="KAK1665361.1"/>
    <property type="molecule type" value="Genomic_DNA"/>
</dbReference>
<accession>A0AAD8SXE1</accession>
<comment type="caution">
    <text evidence="2">The sequence shown here is derived from an EMBL/GenBank/DDBJ whole genome shotgun (WGS) entry which is preliminary data.</text>
</comment>
<protein>
    <recommendedName>
        <fullName evidence="1">Reverse transcriptase zinc-binding domain-containing protein</fullName>
    </recommendedName>
</protein>
<dbReference type="AlphaFoldDB" id="A0AAD8SXE1"/>
<dbReference type="InterPro" id="IPR026960">
    <property type="entry name" value="RVT-Znf"/>
</dbReference>
<keyword evidence="3" id="KW-1185">Reference proteome</keyword>
<dbReference type="Pfam" id="PF13966">
    <property type="entry name" value="zf-RVT"/>
    <property type="match status" value="1"/>
</dbReference>
<feature type="domain" description="Reverse transcriptase zinc-binding" evidence="1">
    <location>
        <begin position="52"/>
        <end position="135"/>
    </location>
</feature>
<organism evidence="2 3">
    <name type="scientific">Lolium multiflorum</name>
    <name type="common">Italian ryegrass</name>
    <name type="synonym">Lolium perenne subsp. multiflorum</name>
    <dbReference type="NCBI Taxonomy" id="4521"/>
    <lineage>
        <taxon>Eukaryota</taxon>
        <taxon>Viridiplantae</taxon>
        <taxon>Streptophyta</taxon>
        <taxon>Embryophyta</taxon>
        <taxon>Tracheophyta</taxon>
        <taxon>Spermatophyta</taxon>
        <taxon>Magnoliopsida</taxon>
        <taxon>Liliopsida</taxon>
        <taxon>Poales</taxon>
        <taxon>Poaceae</taxon>
        <taxon>BOP clade</taxon>
        <taxon>Pooideae</taxon>
        <taxon>Poodae</taxon>
        <taxon>Poeae</taxon>
        <taxon>Poeae Chloroplast Group 2 (Poeae type)</taxon>
        <taxon>Loliodinae</taxon>
        <taxon>Loliinae</taxon>
        <taxon>Lolium</taxon>
    </lineage>
</organism>
<evidence type="ECO:0000313" key="3">
    <source>
        <dbReference type="Proteomes" id="UP001231189"/>
    </source>
</evidence>